<sequence length="413" mass="46116">MSLENITHHPSETETDPVKRAQIRTGVCHKSALAEALREVHPRVRKVIGIPDAVIAYLEVFVLVIRHVMDDHDGRPWQERLDFIDEYLPPTIDTEIFMLGVSRIEGLLVGDLPRWTKLVSSPQGKTFLRRLAGAAAYDKIESALRSDGALLVIAFRRFFRSLTPVAVALDDCVVFLTPHQMREIGGLDLLERSALNIAYQVDAQLDRILDHDLPLKDVPMRDEEARTYQIDVETLANQVRPLVSGISQDKISEVSAALSRKMSGARQALATSDDGCSQAANSLIEFIDRLLRQAFSEAYVLEWTATYYPGETKMTFEGKAGNLRPTKRAQALCFAHGGQIVEQASSFHRLAAAGLNETRARLQKIKHSDNGTLEEKALVETAISAVEGFFLFAIRAGWADLQGERLEELRTRM</sequence>
<proteinExistence type="predicted"/>
<organism evidence="1 2">
    <name type="scientific">Arthrobacter liuii</name>
    <dbReference type="NCBI Taxonomy" id="1476996"/>
    <lineage>
        <taxon>Bacteria</taxon>
        <taxon>Bacillati</taxon>
        <taxon>Actinomycetota</taxon>
        <taxon>Actinomycetes</taxon>
        <taxon>Micrococcales</taxon>
        <taxon>Micrococcaceae</taxon>
        <taxon>Arthrobacter</taxon>
    </lineage>
</organism>
<comment type="caution">
    <text evidence="1">The sequence shown here is derived from an EMBL/GenBank/DDBJ whole genome shotgun (WGS) entry which is preliminary data.</text>
</comment>
<protein>
    <submittedName>
        <fullName evidence="1">Uncharacterized protein</fullName>
    </submittedName>
</protein>
<evidence type="ECO:0000313" key="2">
    <source>
        <dbReference type="Proteomes" id="UP000643279"/>
    </source>
</evidence>
<evidence type="ECO:0000313" key="1">
    <source>
        <dbReference type="EMBL" id="GGI00360.1"/>
    </source>
</evidence>
<dbReference type="Proteomes" id="UP000643279">
    <property type="component" value="Unassembled WGS sequence"/>
</dbReference>
<name>A0ABQ2AZ85_9MICC</name>
<accession>A0ABQ2AZ85</accession>
<reference evidence="2" key="1">
    <citation type="journal article" date="2019" name="Int. J. Syst. Evol. Microbiol.">
        <title>The Global Catalogue of Microorganisms (GCM) 10K type strain sequencing project: providing services to taxonomists for standard genome sequencing and annotation.</title>
        <authorList>
            <consortium name="The Broad Institute Genomics Platform"/>
            <consortium name="The Broad Institute Genome Sequencing Center for Infectious Disease"/>
            <person name="Wu L."/>
            <person name="Ma J."/>
        </authorList>
    </citation>
    <scope>NUCLEOTIDE SEQUENCE [LARGE SCALE GENOMIC DNA]</scope>
    <source>
        <strain evidence="2">CGMCC 1.12778</strain>
    </source>
</reference>
<gene>
    <name evidence="1" type="ORF">GCM10007170_37320</name>
</gene>
<dbReference type="EMBL" id="BMFW01000026">
    <property type="protein sequence ID" value="GGI00360.1"/>
    <property type="molecule type" value="Genomic_DNA"/>
</dbReference>
<keyword evidence="2" id="KW-1185">Reference proteome</keyword>